<evidence type="ECO:0000313" key="3">
    <source>
        <dbReference type="EMBL" id="MBJ7265524.1"/>
    </source>
</evidence>
<keyword evidence="6" id="KW-1185">Reference proteome</keyword>
<dbReference type="Proteomes" id="UP000655994">
    <property type="component" value="Unassembled WGS sequence"/>
</dbReference>
<dbReference type="EMBL" id="JAEMOS010000002">
    <property type="protein sequence ID" value="MBJ7265524.1"/>
    <property type="molecule type" value="Genomic_DNA"/>
</dbReference>
<dbReference type="InterPro" id="IPR027417">
    <property type="entry name" value="P-loop_NTPase"/>
</dbReference>
<feature type="compositionally biased region" description="Basic residues" evidence="1">
    <location>
        <begin position="277"/>
        <end position="286"/>
    </location>
</feature>
<protein>
    <submittedName>
        <fullName evidence="4">AAA family ATPase</fullName>
    </submittedName>
</protein>
<evidence type="ECO:0000313" key="4">
    <source>
        <dbReference type="EMBL" id="MBJ7316802.1"/>
    </source>
</evidence>
<reference evidence="4 6" key="1">
    <citation type="submission" date="2020-09" db="EMBL/GenBank/DDBJ databases">
        <title>Draft Genomes of Bacterial Isolates from North Pond Shallow Sediments.</title>
        <authorList>
            <person name="Kiel Reese B."/>
            <person name="Mullis M."/>
            <person name="Weisend R.E."/>
        </authorList>
    </citation>
    <scope>NUCLEOTIDE SEQUENCE</scope>
    <source>
        <strain evidence="4">KJE-2</strain>
        <strain evidence="3 6">KJE-3</strain>
    </source>
</reference>
<dbReference type="SUPFAM" id="SSF52540">
    <property type="entry name" value="P-loop containing nucleoside triphosphate hydrolases"/>
    <property type="match status" value="1"/>
</dbReference>
<dbReference type="AlphaFoldDB" id="A0A8I1KI98"/>
<gene>
    <name evidence="3" type="ORF">JHC10_01065</name>
    <name evidence="4" type="ORF">JHC11_12475</name>
</gene>
<evidence type="ECO:0000313" key="5">
    <source>
        <dbReference type="Proteomes" id="UP000621390"/>
    </source>
</evidence>
<comment type="caution">
    <text evidence="4">The sequence shown here is derived from an EMBL/GenBank/DDBJ whole genome shotgun (WGS) entry which is preliminary data.</text>
</comment>
<dbReference type="InterPro" id="IPR003593">
    <property type="entry name" value="AAA+_ATPase"/>
</dbReference>
<dbReference type="RefSeq" id="WP_199493373.1">
    <property type="nucleotide sequence ID" value="NZ_JAEMOP010000009.1"/>
</dbReference>
<feature type="region of interest" description="Disordered" evidence="1">
    <location>
        <begin position="267"/>
        <end position="319"/>
    </location>
</feature>
<sequence length="330" mass="36294">MSRVLPLSKELLEQRSRVIEENFTIKGLPKGSVGFLISPPGTGKSYLSLAMAYSLALEQAPIPVRGNDEPLRVLYWPAEDKTDATLARISAHTEEQGDAFLLAVKNNVSLYEGDNPLFEYQHGQIVESSEAVKDLIEAAKGFDVLIIDTIREAAGPADEVENDLEIKIVSQKIAKEADVGLLLVHHPTKTVTRGAERLSSASGSGLSKTMANARLQLYLRPSESSKDKNPTLTFLKANFLSAVQAQDIKLTWSAASLLQTTEYNGVKPKQSEEMKIKRVSAPKKSKQNNAREELEPKVLDLTHEEQANQNTPADPDADAFFTSVNRNLNR</sequence>
<dbReference type="Proteomes" id="UP000621390">
    <property type="component" value="Unassembled WGS sequence"/>
</dbReference>
<organism evidence="4 5">
    <name type="scientific">Idiomarina abyssalis</name>
    <dbReference type="NCBI Taxonomy" id="86102"/>
    <lineage>
        <taxon>Bacteria</taxon>
        <taxon>Pseudomonadati</taxon>
        <taxon>Pseudomonadota</taxon>
        <taxon>Gammaproteobacteria</taxon>
        <taxon>Alteromonadales</taxon>
        <taxon>Idiomarinaceae</taxon>
        <taxon>Idiomarina</taxon>
    </lineage>
</organism>
<proteinExistence type="predicted"/>
<feature type="compositionally biased region" description="Basic and acidic residues" evidence="1">
    <location>
        <begin position="289"/>
        <end position="306"/>
    </location>
</feature>
<evidence type="ECO:0000259" key="2">
    <source>
        <dbReference type="SMART" id="SM00382"/>
    </source>
</evidence>
<accession>A0A8I1KI98</accession>
<feature type="domain" description="AAA+ ATPase" evidence="2">
    <location>
        <begin position="30"/>
        <end position="222"/>
    </location>
</feature>
<dbReference type="Gene3D" id="3.40.50.300">
    <property type="entry name" value="P-loop containing nucleotide triphosphate hydrolases"/>
    <property type="match status" value="1"/>
</dbReference>
<name>A0A8I1KI98_9GAMM</name>
<evidence type="ECO:0000313" key="6">
    <source>
        <dbReference type="Proteomes" id="UP000655994"/>
    </source>
</evidence>
<dbReference type="EMBL" id="JAEMOP010000009">
    <property type="protein sequence ID" value="MBJ7316802.1"/>
    <property type="molecule type" value="Genomic_DNA"/>
</dbReference>
<evidence type="ECO:0000256" key="1">
    <source>
        <dbReference type="SAM" id="MobiDB-lite"/>
    </source>
</evidence>
<dbReference type="SMART" id="SM00382">
    <property type="entry name" value="AAA"/>
    <property type="match status" value="1"/>
</dbReference>
<dbReference type="Pfam" id="PF13481">
    <property type="entry name" value="AAA_25"/>
    <property type="match status" value="1"/>
</dbReference>